<evidence type="ECO:0000313" key="3">
    <source>
        <dbReference type="Proteomes" id="UP000191522"/>
    </source>
</evidence>
<evidence type="ECO:0000313" key="2">
    <source>
        <dbReference type="EMBL" id="OQD75783.1"/>
    </source>
</evidence>
<dbReference type="PANTHER" id="PTHR14580">
    <property type="entry name" value="MULTIPLE MYELOMA TUMOR-ASSOCIATED PROTEIN 2 FAMILY MEMBER"/>
    <property type="match status" value="1"/>
</dbReference>
<sequence>MDLVAGVRKEGSRGGRSEFKWSDVKDSSHRENYLGHSLMAPVGRWQQGKDLSWYAKADGDDEEAKALKRREELQRVKDAEEEAMARALGLPLPTKAEANANLIPLGGATTKADEDMSIAVHAEQGTIAVTTEIEIGSIDIVDIMMTGGRTAITEAGAITHRIEITDGDDLPHGTADTTSAEAASTVIVGQITPTHQLIAGEILNVAKTENIPTAGTDLQPLIWTTQSFLVNA</sequence>
<dbReference type="InterPro" id="IPR019315">
    <property type="entry name" value="MMTA2_N"/>
</dbReference>
<evidence type="ECO:0000259" key="1">
    <source>
        <dbReference type="Pfam" id="PF10159"/>
    </source>
</evidence>
<reference evidence="3" key="1">
    <citation type="journal article" date="2017" name="Nat. Microbiol.">
        <title>Global analysis of biosynthetic gene clusters reveals vast potential of secondary metabolite production in Penicillium species.</title>
        <authorList>
            <person name="Nielsen J.C."/>
            <person name="Grijseels S."/>
            <person name="Prigent S."/>
            <person name="Ji B."/>
            <person name="Dainat J."/>
            <person name="Nielsen K.F."/>
            <person name="Frisvad J.C."/>
            <person name="Workman M."/>
            <person name="Nielsen J."/>
        </authorList>
    </citation>
    <scope>NUCLEOTIDE SEQUENCE [LARGE SCALE GENOMIC DNA]</scope>
    <source>
        <strain evidence="3">IBT 11843</strain>
    </source>
</reference>
<dbReference type="AlphaFoldDB" id="A0A1V6PG66"/>
<comment type="caution">
    <text evidence="2">The sequence shown here is derived from an EMBL/GenBank/DDBJ whole genome shotgun (WGS) entry which is preliminary data.</text>
</comment>
<proteinExistence type="predicted"/>
<keyword evidence="3" id="KW-1185">Reference proteome</keyword>
<feature type="domain" description="Multiple myeloma tumor-associated protein 2-like N-terminal" evidence="1">
    <location>
        <begin position="11"/>
        <end position="89"/>
    </location>
</feature>
<dbReference type="InterPro" id="IPR039207">
    <property type="entry name" value="MMTAG2-like"/>
</dbReference>
<protein>
    <recommendedName>
        <fullName evidence="1">Multiple myeloma tumor-associated protein 2-like N-terminal domain-containing protein</fullName>
    </recommendedName>
</protein>
<name>A0A1V6PG66_PENDC</name>
<dbReference type="PANTHER" id="PTHR14580:SF0">
    <property type="entry name" value="MULTIPLE MYELOMA TUMOR-ASSOCIATED PROTEIN 2"/>
    <property type="match status" value="1"/>
</dbReference>
<dbReference type="Proteomes" id="UP000191522">
    <property type="component" value="Unassembled WGS sequence"/>
</dbReference>
<dbReference type="Pfam" id="PF10159">
    <property type="entry name" value="MMtag"/>
    <property type="match status" value="1"/>
</dbReference>
<dbReference type="OrthoDB" id="5390672at2759"/>
<dbReference type="EMBL" id="MDYL01000006">
    <property type="protein sequence ID" value="OQD75783.1"/>
    <property type="molecule type" value="Genomic_DNA"/>
</dbReference>
<gene>
    <name evidence="2" type="ORF">PENDEC_c006G03764</name>
</gene>
<accession>A0A1V6PG66</accession>
<organism evidence="2 3">
    <name type="scientific">Penicillium decumbens</name>
    <dbReference type="NCBI Taxonomy" id="69771"/>
    <lineage>
        <taxon>Eukaryota</taxon>
        <taxon>Fungi</taxon>
        <taxon>Dikarya</taxon>
        <taxon>Ascomycota</taxon>
        <taxon>Pezizomycotina</taxon>
        <taxon>Eurotiomycetes</taxon>
        <taxon>Eurotiomycetidae</taxon>
        <taxon>Eurotiales</taxon>
        <taxon>Aspergillaceae</taxon>
        <taxon>Penicillium</taxon>
    </lineage>
</organism>